<keyword evidence="2" id="KW-0812">Transmembrane</keyword>
<evidence type="ECO:0000256" key="1">
    <source>
        <dbReference type="SAM" id="MobiDB-lite"/>
    </source>
</evidence>
<name>A0A5C5RL77_9ACTN</name>
<feature type="region of interest" description="Disordered" evidence="1">
    <location>
        <begin position="276"/>
        <end position="304"/>
    </location>
</feature>
<dbReference type="Proteomes" id="UP000319792">
    <property type="component" value="Unassembled WGS sequence"/>
</dbReference>
<evidence type="ECO:0000256" key="2">
    <source>
        <dbReference type="SAM" id="Phobius"/>
    </source>
</evidence>
<gene>
    <name evidence="3" type="ORF">FK268_13765</name>
</gene>
<feature type="compositionally biased region" description="Low complexity" evidence="1">
    <location>
        <begin position="276"/>
        <end position="296"/>
    </location>
</feature>
<sequence length="304" mass="31014">MTHHLLAGDTWGIPSADFLIGYLLLSVLTVIAVLVARTSGRGPRHRIAVLSPVETGMLISDGNAVVAALAQLRAAGIIDADGRTVRPVTREDRATLDWFVRSVADRLEKRSTSLVRDLEAPLRQLRSGLVRDGLLRARPRSAGPAVLLLPVIALGVIRIVAGAAGGKPVGFLTAAVIALTALFLVLALRTRRLTPAGRRELAAARQRHAHLHPRLKPSIRTYGTAAAAYGAALFGVVGLAQLDPTLAASAYAAQAGAMTPAFTVGGGSGGSSSCSSSSFSSCGSSSSCSSSSSSSSCGGGGCGG</sequence>
<organism evidence="3 4">
    <name type="scientific">Tsukamurella sputi</name>
    <dbReference type="NCBI Taxonomy" id="2591848"/>
    <lineage>
        <taxon>Bacteria</taxon>
        <taxon>Bacillati</taxon>
        <taxon>Actinomycetota</taxon>
        <taxon>Actinomycetes</taxon>
        <taxon>Mycobacteriales</taxon>
        <taxon>Tsukamurellaceae</taxon>
        <taxon>Tsukamurella</taxon>
    </lineage>
</organism>
<dbReference type="RefSeq" id="WP_146434934.1">
    <property type="nucleotide sequence ID" value="NZ_VIGV01000004.1"/>
</dbReference>
<evidence type="ECO:0000313" key="3">
    <source>
        <dbReference type="EMBL" id="TWS23354.1"/>
    </source>
</evidence>
<feature type="transmembrane region" description="Helical" evidence="2">
    <location>
        <begin position="169"/>
        <end position="188"/>
    </location>
</feature>
<comment type="caution">
    <text evidence="3">The sequence shown here is derived from an EMBL/GenBank/DDBJ whole genome shotgun (WGS) entry which is preliminary data.</text>
</comment>
<dbReference type="InterPro" id="IPR026467">
    <property type="entry name" value="Ser/Gly_Cys_C_dom"/>
</dbReference>
<protein>
    <submittedName>
        <fullName evidence="3">TIGR04222 domain-containing membrane protein</fullName>
    </submittedName>
</protein>
<proteinExistence type="predicted"/>
<dbReference type="AlphaFoldDB" id="A0A5C5RL77"/>
<dbReference type="EMBL" id="VIGV01000004">
    <property type="protein sequence ID" value="TWS23354.1"/>
    <property type="molecule type" value="Genomic_DNA"/>
</dbReference>
<keyword evidence="2" id="KW-0472">Membrane</keyword>
<dbReference type="NCBIfam" id="TIGR04222">
    <property type="entry name" value="near_uncomplex"/>
    <property type="match status" value="1"/>
</dbReference>
<reference evidence="3 4" key="1">
    <citation type="submission" date="2019-08" db="EMBL/GenBank/DDBJ databases">
        <title>Tsukamurella conjunctivitidis sp. nov., Tsukamurella assacharolytica sp. nov. and Tsukamurella sputae sp. nov. isolated from patients with conjunctivitis, bacteraemia (lymphoma) and respiratory infection (sputum) in Hong Kong.</title>
        <authorList>
            <person name="Fok K.M.N."/>
            <person name="Fong J.Y.H."/>
        </authorList>
    </citation>
    <scope>NUCLEOTIDE SEQUENCE [LARGE SCALE GENOMIC DNA]</scope>
    <source>
        <strain evidence="3 4">HKU70</strain>
    </source>
</reference>
<feature type="transmembrane region" description="Helical" evidence="2">
    <location>
        <begin position="18"/>
        <end position="36"/>
    </location>
</feature>
<accession>A0A5C5RL77</accession>
<keyword evidence="2" id="KW-1133">Transmembrane helix</keyword>
<feature type="transmembrane region" description="Helical" evidence="2">
    <location>
        <begin position="145"/>
        <end position="163"/>
    </location>
</feature>
<keyword evidence="4" id="KW-1185">Reference proteome</keyword>
<dbReference type="OrthoDB" id="4475641at2"/>
<evidence type="ECO:0000313" key="4">
    <source>
        <dbReference type="Proteomes" id="UP000319792"/>
    </source>
</evidence>